<dbReference type="SUPFAM" id="SSF160631">
    <property type="entry name" value="SMI1/KNR4-like"/>
    <property type="match status" value="1"/>
</dbReference>
<protein>
    <recommendedName>
        <fullName evidence="1">Knr4/Smi1-like domain-containing protein</fullName>
    </recommendedName>
</protein>
<evidence type="ECO:0000313" key="2">
    <source>
        <dbReference type="EMBL" id="MBG6136073.1"/>
    </source>
</evidence>
<dbReference type="Pfam" id="PF09346">
    <property type="entry name" value="SMI1_KNR4"/>
    <property type="match status" value="1"/>
</dbReference>
<dbReference type="Gene3D" id="3.40.1580.10">
    <property type="entry name" value="SMI1/KNR4-like"/>
    <property type="match status" value="1"/>
</dbReference>
<organism evidence="2 3">
    <name type="scientific">Longispora fulva</name>
    <dbReference type="NCBI Taxonomy" id="619741"/>
    <lineage>
        <taxon>Bacteria</taxon>
        <taxon>Bacillati</taxon>
        <taxon>Actinomycetota</taxon>
        <taxon>Actinomycetes</taxon>
        <taxon>Micromonosporales</taxon>
        <taxon>Micromonosporaceae</taxon>
        <taxon>Longispora</taxon>
    </lineage>
</organism>
<dbReference type="AlphaFoldDB" id="A0A8J7GH38"/>
<feature type="domain" description="Knr4/Smi1-like" evidence="1">
    <location>
        <begin position="38"/>
        <end position="163"/>
    </location>
</feature>
<sequence length="182" mass="20215">MSDPVDWKVLIGQVILAKNEADQLEPDHLEPLVAPRAPATPEDIAAFEAAAGERLPGQYRDFLAHADGWRSFYFRAKLFGLTDLAGHSPEAQVAADILDVYADEDVFEDLDVGRDDVFAICAGVGMRTMFVMIREGRPDAGTVIWLDGEEVERYSSLTEFFASMRDYSLQQAAKLRAQPSNF</sequence>
<dbReference type="RefSeq" id="WP_197003109.1">
    <property type="nucleotide sequence ID" value="NZ_BONS01000001.1"/>
</dbReference>
<accession>A0A8J7GH38</accession>
<dbReference type="SMART" id="SM00860">
    <property type="entry name" value="SMI1_KNR4"/>
    <property type="match status" value="1"/>
</dbReference>
<proteinExistence type="predicted"/>
<evidence type="ECO:0000313" key="3">
    <source>
        <dbReference type="Proteomes" id="UP000622552"/>
    </source>
</evidence>
<name>A0A8J7GH38_9ACTN</name>
<keyword evidence="3" id="KW-1185">Reference proteome</keyword>
<dbReference type="InterPro" id="IPR018958">
    <property type="entry name" value="Knr4/Smi1-like_dom"/>
</dbReference>
<dbReference type="Proteomes" id="UP000622552">
    <property type="component" value="Unassembled WGS sequence"/>
</dbReference>
<dbReference type="EMBL" id="JADOUF010000001">
    <property type="protein sequence ID" value="MBG6136073.1"/>
    <property type="molecule type" value="Genomic_DNA"/>
</dbReference>
<reference evidence="2" key="1">
    <citation type="submission" date="2020-11" db="EMBL/GenBank/DDBJ databases">
        <title>Sequencing the genomes of 1000 actinobacteria strains.</title>
        <authorList>
            <person name="Klenk H.-P."/>
        </authorList>
    </citation>
    <scope>NUCLEOTIDE SEQUENCE</scope>
    <source>
        <strain evidence="2">DSM 45356</strain>
    </source>
</reference>
<comment type="caution">
    <text evidence="2">The sequence shown here is derived from an EMBL/GenBank/DDBJ whole genome shotgun (WGS) entry which is preliminary data.</text>
</comment>
<evidence type="ECO:0000259" key="1">
    <source>
        <dbReference type="SMART" id="SM00860"/>
    </source>
</evidence>
<dbReference type="InterPro" id="IPR037883">
    <property type="entry name" value="Knr4/Smi1-like_sf"/>
</dbReference>
<gene>
    <name evidence="2" type="ORF">IW245_002267</name>
</gene>